<dbReference type="Proteomes" id="UP000178684">
    <property type="component" value="Unassembled WGS sequence"/>
</dbReference>
<sequence>MTIDKEKFVTIGMPVRNGSERLHVSLDSLLAQTHKNFEFLISDNASTDNTEEIIKNYQEKDNRIKYFRQPENIGFVRNAAFVLNKSSAEYFMWASHDDWWAPTFIEKMIEALEKNPDYGAAMSHFKAIRDDKVEPEDAPGGYHNFTDMSNLKLYRTMLASKSNPIYEFALWRREYLARLYKRLKPSSIEDTVILISEAALGTKFYSVKEFLHAKYRNPQPLKVRHAYLGGYYDYSFPHTNYLWTILTRHITSPVIPFYRKAMIFGPWLGRAWLFKRKVLNEFISWAGLKNSQDAK</sequence>
<dbReference type="PANTHER" id="PTHR22916">
    <property type="entry name" value="GLYCOSYLTRANSFERASE"/>
    <property type="match status" value="1"/>
</dbReference>
<evidence type="ECO:0000313" key="2">
    <source>
        <dbReference type="EMBL" id="OGF82224.1"/>
    </source>
</evidence>
<dbReference type="CDD" id="cd00761">
    <property type="entry name" value="Glyco_tranf_GTA_type"/>
    <property type="match status" value="1"/>
</dbReference>
<feature type="domain" description="Glycosyltransferase 2-like" evidence="1">
    <location>
        <begin position="10"/>
        <end position="175"/>
    </location>
</feature>
<dbReference type="Gene3D" id="3.90.550.10">
    <property type="entry name" value="Spore Coat Polysaccharide Biosynthesis Protein SpsA, Chain A"/>
    <property type="match status" value="1"/>
</dbReference>
<dbReference type="Pfam" id="PF00535">
    <property type="entry name" value="Glycos_transf_2"/>
    <property type="match status" value="1"/>
</dbReference>
<accession>A0A1F5X2W1</accession>
<name>A0A1F5X2W1_9BACT</name>
<dbReference type="SUPFAM" id="SSF53448">
    <property type="entry name" value="Nucleotide-diphospho-sugar transferases"/>
    <property type="match status" value="1"/>
</dbReference>
<dbReference type="InterPro" id="IPR029044">
    <property type="entry name" value="Nucleotide-diphossugar_trans"/>
</dbReference>
<proteinExistence type="predicted"/>
<dbReference type="EMBL" id="MFIE01000027">
    <property type="protein sequence ID" value="OGF82224.1"/>
    <property type="molecule type" value="Genomic_DNA"/>
</dbReference>
<evidence type="ECO:0000313" key="3">
    <source>
        <dbReference type="Proteomes" id="UP000178684"/>
    </source>
</evidence>
<evidence type="ECO:0000259" key="1">
    <source>
        <dbReference type="Pfam" id="PF00535"/>
    </source>
</evidence>
<reference evidence="2 3" key="1">
    <citation type="journal article" date="2016" name="Nat. Commun.">
        <title>Thousands of microbial genomes shed light on interconnected biogeochemical processes in an aquifer system.</title>
        <authorList>
            <person name="Anantharaman K."/>
            <person name="Brown C.T."/>
            <person name="Hug L.A."/>
            <person name="Sharon I."/>
            <person name="Castelle C.J."/>
            <person name="Probst A.J."/>
            <person name="Thomas B.C."/>
            <person name="Singh A."/>
            <person name="Wilkins M.J."/>
            <person name="Karaoz U."/>
            <person name="Brodie E.L."/>
            <person name="Williams K.H."/>
            <person name="Hubbard S.S."/>
            <person name="Banfield J.F."/>
        </authorList>
    </citation>
    <scope>NUCLEOTIDE SEQUENCE [LARGE SCALE GENOMIC DNA]</scope>
</reference>
<comment type="caution">
    <text evidence="2">The sequence shown here is derived from an EMBL/GenBank/DDBJ whole genome shotgun (WGS) entry which is preliminary data.</text>
</comment>
<dbReference type="InterPro" id="IPR001173">
    <property type="entry name" value="Glyco_trans_2-like"/>
</dbReference>
<gene>
    <name evidence="2" type="ORF">A3B18_02805</name>
</gene>
<dbReference type="AlphaFoldDB" id="A0A1F5X2W1"/>
<protein>
    <recommendedName>
        <fullName evidence="1">Glycosyltransferase 2-like domain-containing protein</fullName>
    </recommendedName>
</protein>
<dbReference type="PANTHER" id="PTHR22916:SF56">
    <property type="entry name" value="GLYCOSYL TRANSFERASE"/>
    <property type="match status" value="1"/>
</dbReference>
<organism evidence="2 3">
    <name type="scientific">Candidatus Giovannonibacteria bacterium RIFCSPLOWO2_01_FULL_46_13</name>
    <dbReference type="NCBI Taxonomy" id="1798352"/>
    <lineage>
        <taxon>Bacteria</taxon>
        <taxon>Candidatus Giovannoniibacteriota</taxon>
    </lineage>
</organism>